<feature type="transmembrane region" description="Helical" evidence="1">
    <location>
        <begin position="114"/>
        <end position="134"/>
    </location>
</feature>
<keyword evidence="1" id="KW-0812">Transmembrane</keyword>
<keyword evidence="1" id="KW-0472">Membrane</keyword>
<organism evidence="2 3">
    <name type="scientific">Halopelagius inordinatus</name>
    <dbReference type="NCBI Taxonomy" id="553467"/>
    <lineage>
        <taxon>Archaea</taxon>
        <taxon>Methanobacteriati</taxon>
        <taxon>Methanobacteriota</taxon>
        <taxon>Stenosarchaea group</taxon>
        <taxon>Halobacteria</taxon>
        <taxon>Halobacteriales</taxon>
        <taxon>Haloferacaceae</taxon>
    </lineage>
</organism>
<name>A0A1I2L8A8_9EURY</name>
<reference evidence="3" key="1">
    <citation type="submission" date="2016-10" db="EMBL/GenBank/DDBJ databases">
        <authorList>
            <person name="Varghese N."/>
            <person name="Submissions S."/>
        </authorList>
    </citation>
    <scope>NUCLEOTIDE SEQUENCE [LARGE SCALE GENOMIC DNA]</scope>
    <source>
        <strain evidence="3">CGMCC 1.7739</strain>
    </source>
</reference>
<gene>
    <name evidence="2" type="ORF">SAMN04488063_0131</name>
</gene>
<feature type="transmembrane region" description="Helical" evidence="1">
    <location>
        <begin position="88"/>
        <end position="108"/>
    </location>
</feature>
<feature type="transmembrane region" description="Helical" evidence="1">
    <location>
        <begin position="12"/>
        <end position="37"/>
    </location>
</feature>
<protein>
    <recommendedName>
        <fullName evidence="4">Phospholipase_D-nuclease N-terminal</fullName>
    </recommendedName>
</protein>
<dbReference type="EMBL" id="FOOQ01000001">
    <property type="protein sequence ID" value="SFF75183.1"/>
    <property type="molecule type" value="Genomic_DNA"/>
</dbReference>
<evidence type="ECO:0000313" key="2">
    <source>
        <dbReference type="EMBL" id="SFF75183.1"/>
    </source>
</evidence>
<dbReference type="STRING" id="553467.SAMN04488063_0131"/>
<dbReference type="AlphaFoldDB" id="A0A1I2L8A8"/>
<evidence type="ECO:0000313" key="3">
    <source>
        <dbReference type="Proteomes" id="UP000198876"/>
    </source>
</evidence>
<keyword evidence="3" id="KW-1185">Reference proteome</keyword>
<keyword evidence="1" id="KW-1133">Transmembrane helix</keyword>
<dbReference type="Proteomes" id="UP000198876">
    <property type="component" value="Unassembled WGS sequence"/>
</dbReference>
<dbReference type="OrthoDB" id="248255at2157"/>
<dbReference type="RefSeq" id="WP_092886947.1">
    <property type="nucleotide sequence ID" value="NZ_FOOQ01000001.1"/>
</dbReference>
<accession>A0A1I2L8A8</accession>
<proteinExistence type="predicted"/>
<sequence>MPQNGAVSNPSPVAGVSFAVFALLWVSMVLSIGLWVVRDARARGSGRPKLWALAAVFTPVGLPYYLYRRRRRVGLGERAAPPTTVDRLAATWAAASLAAFFGGSLFAPPDPFSLLVYTLAFFVPALVSAYVLVYRGGYRVAADRVGL</sequence>
<evidence type="ECO:0008006" key="4">
    <source>
        <dbReference type="Google" id="ProtNLM"/>
    </source>
</evidence>
<feature type="transmembrane region" description="Helical" evidence="1">
    <location>
        <begin position="49"/>
        <end position="67"/>
    </location>
</feature>
<evidence type="ECO:0000256" key="1">
    <source>
        <dbReference type="SAM" id="Phobius"/>
    </source>
</evidence>